<reference evidence="1" key="1">
    <citation type="journal article" date="2015" name="Nature">
        <title>Complex archaea that bridge the gap between prokaryotes and eukaryotes.</title>
        <authorList>
            <person name="Spang A."/>
            <person name="Saw J.H."/>
            <person name="Jorgensen S.L."/>
            <person name="Zaremba-Niedzwiedzka K."/>
            <person name="Martijn J."/>
            <person name="Lind A.E."/>
            <person name="van Eijk R."/>
            <person name="Schleper C."/>
            <person name="Guy L."/>
            <person name="Ettema T.J."/>
        </authorList>
    </citation>
    <scope>NUCLEOTIDE SEQUENCE</scope>
</reference>
<protein>
    <submittedName>
        <fullName evidence="1">Uncharacterized protein</fullName>
    </submittedName>
</protein>
<dbReference type="AlphaFoldDB" id="A0A0F8ZRJ3"/>
<organism evidence="1">
    <name type="scientific">marine sediment metagenome</name>
    <dbReference type="NCBI Taxonomy" id="412755"/>
    <lineage>
        <taxon>unclassified sequences</taxon>
        <taxon>metagenomes</taxon>
        <taxon>ecological metagenomes</taxon>
    </lineage>
</organism>
<comment type="caution">
    <text evidence="1">The sequence shown here is derived from an EMBL/GenBank/DDBJ whole genome shotgun (WGS) entry which is preliminary data.</text>
</comment>
<gene>
    <name evidence="1" type="ORF">LCGC14_2938440</name>
</gene>
<feature type="non-terminal residue" evidence="1">
    <location>
        <position position="124"/>
    </location>
</feature>
<proteinExistence type="predicted"/>
<dbReference type="EMBL" id="LAZR01058870">
    <property type="protein sequence ID" value="KKK68999.1"/>
    <property type="molecule type" value="Genomic_DNA"/>
</dbReference>
<sequence>MVKQVGDPVIEGQTTILLAETTTPTAITNYGQVYFKNDNRMYIQDGAGVEHEIVEVDVEHGEMFLDGNGVATTITAASKRVAIEGLSSSHLANFTFVASANGIITDTANNGGTLRITDVAHGRT</sequence>
<accession>A0A0F8ZRJ3</accession>
<name>A0A0F8ZRJ3_9ZZZZ</name>
<evidence type="ECO:0000313" key="1">
    <source>
        <dbReference type="EMBL" id="KKK68999.1"/>
    </source>
</evidence>